<protein>
    <recommendedName>
        <fullName evidence="4">Pilus assembly protein</fullName>
    </recommendedName>
</protein>
<keyword evidence="1" id="KW-0472">Membrane</keyword>
<evidence type="ECO:0000256" key="1">
    <source>
        <dbReference type="SAM" id="Phobius"/>
    </source>
</evidence>
<dbReference type="EMBL" id="BMIG01000002">
    <property type="protein sequence ID" value="GGA88264.1"/>
    <property type="molecule type" value="Genomic_DNA"/>
</dbReference>
<feature type="transmembrane region" description="Helical" evidence="1">
    <location>
        <begin position="77"/>
        <end position="98"/>
    </location>
</feature>
<name>A0A916WCX0_9BURK</name>
<accession>A0A916WCX0</accession>
<dbReference type="Proteomes" id="UP000620596">
    <property type="component" value="Unassembled WGS sequence"/>
</dbReference>
<reference evidence="2" key="2">
    <citation type="submission" date="2020-09" db="EMBL/GenBank/DDBJ databases">
        <authorList>
            <person name="Sun Q."/>
            <person name="Zhou Y."/>
        </authorList>
    </citation>
    <scope>NUCLEOTIDE SEQUENCE</scope>
    <source>
        <strain evidence="2">CGMCC 1.15322</strain>
    </source>
</reference>
<keyword evidence="3" id="KW-1185">Reference proteome</keyword>
<evidence type="ECO:0000313" key="2">
    <source>
        <dbReference type="EMBL" id="GGA88264.1"/>
    </source>
</evidence>
<organism evidence="2 3">
    <name type="scientific">Polaromonas eurypsychrophila</name>
    <dbReference type="NCBI Taxonomy" id="1614635"/>
    <lineage>
        <taxon>Bacteria</taxon>
        <taxon>Pseudomonadati</taxon>
        <taxon>Pseudomonadota</taxon>
        <taxon>Betaproteobacteria</taxon>
        <taxon>Burkholderiales</taxon>
        <taxon>Comamonadaceae</taxon>
        <taxon>Polaromonas</taxon>
    </lineage>
</organism>
<keyword evidence="1" id="KW-1133">Transmembrane helix</keyword>
<dbReference type="NCBIfam" id="NF041437">
    <property type="entry name" value="TfpZ"/>
    <property type="match status" value="1"/>
</dbReference>
<proteinExistence type="predicted"/>
<feature type="transmembrane region" description="Helical" evidence="1">
    <location>
        <begin position="12"/>
        <end position="31"/>
    </location>
</feature>
<gene>
    <name evidence="2" type="ORF">GCM10011496_06210</name>
</gene>
<comment type="caution">
    <text evidence="2">The sequence shown here is derived from an EMBL/GenBank/DDBJ whole genome shotgun (WGS) entry which is preliminary data.</text>
</comment>
<dbReference type="InterPro" id="IPR047814">
    <property type="entry name" value="TfpX/TfpZ-like"/>
</dbReference>
<evidence type="ECO:0000313" key="3">
    <source>
        <dbReference type="Proteomes" id="UP000620596"/>
    </source>
</evidence>
<dbReference type="AlphaFoldDB" id="A0A916WCX0"/>
<dbReference type="RefSeq" id="WP_188706504.1">
    <property type="nucleotide sequence ID" value="NZ_BMIG01000002.1"/>
</dbReference>
<evidence type="ECO:0008006" key="4">
    <source>
        <dbReference type="Google" id="ProtNLM"/>
    </source>
</evidence>
<feature type="transmembrane region" description="Helical" evidence="1">
    <location>
        <begin position="43"/>
        <end position="65"/>
    </location>
</feature>
<sequence>MSLRVRASGLHFLISAGIALLASLLVFLVWYPSPYSTLAGGLALFAMLVGIDLVLGPVLTALVANPSKPHAELRRDIALIVLVQLLAFGYGMYTIAIARPVHLVFEVDRLQVVTAADIEPLQLGQALPEYRQLPWTGPTLLAARKSASQQEMLRGLDLGMQGLDLAMQPERWVSYASYADAVFNKARPVKLLLEKFPEQADAVRAAAARHDVAPENMRFLPMTSRHASGVALLALPDARILGYLPVDGFF</sequence>
<reference evidence="2" key="1">
    <citation type="journal article" date="2014" name="Int. J. Syst. Evol. Microbiol.">
        <title>Complete genome sequence of Corynebacterium casei LMG S-19264T (=DSM 44701T), isolated from a smear-ripened cheese.</title>
        <authorList>
            <consortium name="US DOE Joint Genome Institute (JGI-PGF)"/>
            <person name="Walter F."/>
            <person name="Albersmeier A."/>
            <person name="Kalinowski J."/>
            <person name="Ruckert C."/>
        </authorList>
    </citation>
    <scope>NUCLEOTIDE SEQUENCE</scope>
    <source>
        <strain evidence="2">CGMCC 1.15322</strain>
    </source>
</reference>
<keyword evidence="1" id="KW-0812">Transmembrane</keyword>